<comment type="caution">
    <text evidence="7">The sequence shown here is derived from an EMBL/GenBank/DDBJ whole genome shotgun (WGS) entry which is preliminary data.</text>
</comment>
<comment type="similarity">
    <text evidence="5">Belongs to the ROH1 family.</text>
</comment>
<evidence type="ECO:0000256" key="2">
    <source>
        <dbReference type="ARBA" id="ARBA00022692"/>
    </source>
</evidence>
<reference evidence="7 8" key="1">
    <citation type="journal article" date="2020" name="bioRxiv">
        <title>Sequence and annotation of 42 cannabis genomes reveals extensive copy number variation in cannabinoid synthesis and pathogen resistance genes.</title>
        <authorList>
            <person name="Mckernan K.J."/>
            <person name="Helbert Y."/>
            <person name="Kane L.T."/>
            <person name="Ebling H."/>
            <person name="Zhang L."/>
            <person name="Liu B."/>
            <person name="Eaton Z."/>
            <person name="Mclaughlin S."/>
            <person name="Kingan S."/>
            <person name="Baybayan P."/>
            <person name="Concepcion G."/>
            <person name="Jordan M."/>
            <person name="Riva A."/>
            <person name="Barbazuk W."/>
            <person name="Harkins T."/>
        </authorList>
    </citation>
    <scope>NUCLEOTIDE SEQUENCE [LARGE SCALE GENOMIC DNA]</scope>
    <source>
        <strain evidence="8">cv. Jamaican Lion 4</strain>
        <tissue evidence="7">Leaf</tissue>
    </source>
</reference>
<protein>
    <submittedName>
        <fullName evidence="7">Uncharacterized protein</fullName>
    </submittedName>
</protein>
<dbReference type="Pfam" id="PF05633">
    <property type="entry name" value="ROH1-like"/>
    <property type="match status" value="1"/>
</dbReference>
<evidence type="ECO:0000313" key="7">
    <source>
        <dbReference type="EMBL" id="KAF4379686.1"/>
    </source>
</evidence>
<comment type="subcellular location">
    <subcellularLocation>
        <location evidence="1">Membrane</location>
        <topology evidence="1">Single-pass membrane protein</topology>
    </subcellularLocation>
</comment>
<accession>A0A7J6G9N9</accession>
<evidence type="ECO:0000256" key="1">
    <source>
        <dbReference type="ARBA" id="ARBA00004167"/>
    </source>
</evidence>
<gene>
    <name evidence="7" type="ORF">F8388_023703</name>
</gene>
<dbReference type="GO" id="GO:0016020">
    <property type="term" value="C:membrane"/>
    <property type="evidence" value="ECO:0007669"/>
    <property type="project" value="UniProtKB-SubCell"/>
</dbReference>
<proteinExistence type="inferred from homology"/>
<evidence type="ECO:0000256" key="4">
    <source>
        <dbReference type="ARBA" id="ARBA00023136"/>
    </source>
</evidence>
<evidence type="ECO:0000313" key="8">
    <source>
        <dbReference type="Proteomes" id="UP000525078"/>
    </source>
</evidence>
<dbReference type="InterPro" id="IPR008511">
    <property type="entry name" value="ROH1-like"/>
</dbReference>
<feature type="transmembrane region" description="Helical" evidence="6">
    <location>
        <begin position="194"/>
        <end position="211"/>
    </location>
</feature>
<dbReference type="EMBL" id="JAATIP010000068">
    <property type="protein sequence ID" value="KAF4379686.1"/>
    <property type="molecule type" value="Genomic_DNA"/>
</dbReference>
<evidence type="ECO:0000256" key="6">
    <source>
        <dbReference type="SAM" id="Phobius"/>
    </source>
</evidence>
<dbReference type="AlphaFoldDB" id="A0A7J6G9N9"/>
<name>A0A7J6G9N9_CANSA</name>
<evidence type="ECO:0000256" key="5">
    <source>
        <dbReference type="ARBA" id="ARBA00035114"/>
    </source>
</evidence>
<keyword evidence="4 6" id="KW-0472">Membrane</keyword>
<organism evidence="7 8">
    <name type="scientific">Cannabis sativa</name>
    <name type="common">Hemp</name>
    <name type="synonym">Marijuana</name>
    <dbReference type="NCBI Taxonomy" id="3483"/>
    <lineage>
        <taxon>Eukaryota</taxon>
        <taxon>Viridiplantae</taxon>
        <taxon>Streptophyta</taxon>
        <taxon>Embryophyta</taxon>
        <taxon>Tracheophyta</taxon>
        <taxon>Spermatophyta</taxon>
        <taxon>Magnoliopsida</taxon>
        <taxon>eudicotyledons</taxon>
        <taxon>Gunneridae</taxon>
        <taxon>Pentapetalae</taxon>
        <taxon>rosids</taxon>
        <taxon>fabids</taxon>
        <taxon>Rosales</taxon>
        <taxon>Cannabaceae</taxon>
        <taxon>Cannabis</taxon>
    </lineage>
</organism>
<keyword evidence="2 6" id="KW-0812">Transmembrane</keyword>
<sequence>MTIKISHHNNSLSSTTTNSVGGFYNLLTQELNNLNNQSHNNINNNNLMSLNFLQQVLSSLQLANSQLTILVQKLHLPIGDKWLDEYMDESSRLWEACHLLKSGISSIETYVSTANNVLSALNNTPQHFNPAMSRQVIWPISICQRETVGLEEDNRVLMETRIQTIVVTLWSKRECSDGFKVQWVRGVLHAMRRVSFLLLLILLNGLVFYWPELFNFDLGLGGDGFASMQLMLSLSKVMVAN</sequence>
<evidence type="ECO:0000256" key="3">
    <source>
        <dbReference type="ARBA" id="ARBA00022989"/>
    </source>
</evidence>
<dbReference type="PANTHER" id="PTHR31509">
    <property type="entry name" value="BPS1-LIKE PROTEIN"/>
    <property type="match status" value="1"/>
</dbReference>
<keyword evidence="3 6" id="KW-1133">Transmembrane helix</keyword>
<dbReference type="Proteomes" id="UP000525078">
    <property type="component" value="Unassembled WGS sequence"/>
</dbReference>